<evidence type="ECO:0000313" key="2">
    <source>
        <dbReference type="EMBL" id="PXZ04772.1"/>
    </source>
</evidence>
<dbReference type="Proteomes" id="UP000247483">
    <property type="component" value="Unassembled WGS sequence"/>
</dbReference>
<dbReference type="RefSeq" id="WP_110424025.1">
    <property type="nucleotide sequence ID" value="NZ_QGLP01000005.1"/>
</dbReference>
<dbReference type="Pfam" id="PF14436">
    <property type="entry name" value="EndoU_bacteria"/>
    <property type="match status" value="1"/>
</dbReference>
<name>A0A2V4DVN2_9GAMM</name>
<gene>
    <name evidence="2" type="ORF">DKK79_10560</name>
</gene>
<dbReference type="GO" id="GO:0004519">
    <property type="term" value="F:endonuclease activity"/>
    <property type="evidence" value="ECO:0007669"/>
    <property type="project" value="InterPro"/>
</dbReference>
<feature type="domain" description="Bacterial EndoU nuclease" evidence="1">
    <location>
        <begin position="13"/>
        <end position="142"/>
    </location>
</feature>
<sequence length="144" mass="15535">MSFNIDQPAHLSTVEKYTQQKGITGGHNADAFYSAANQNGVKIVSETPTGIPGVTEIKYQIPAKDRAGNIIGYKDKPMTKTIYDPKIISDQKILDLGQQAAASGYKLAITSGAREYTSSAGGISFRVYLDPKTGTVTNFFPVKK</sequence>
<protein>
    <recommendedName>
        <fullName evidence="1">Bacterial EndoU nuclease domain-containing protein</fullName>
    </recommendedName>
</protein>
<dbReference type="CDD" id="cd20686">
    <property type="entry name" value="CdiA-CT_Ec-like"/>
    <property type="match status" value="1"/>
</dbReference>
<proteinExistence type="predicted"/>
<evidence type="ECO:0000259" key="1">
    <source>
        <dbReference type="Pfam" id="PF14436"/>
    </source>
</evidence>
<dbReference type="AlphaFoldDB" id="A0A2V4DVN2"/>
<reference evidence="2 3" key="1">
    <citation type="submission" date="2018-05" db="EMBL/GenBank/DDBJ databases">
        <title>Reference genomes for bee gut microbiota database.</title>
        <authorList>
            <person name="Ellegaard K.M."/>
        </authorList>
    </citation>
    <scope>NUCLEOTIDE SEQUENCE [LARGE SCALE GENOMIC DNA]</scope>
    <source>
        <strain evidence="2 3">ESL0177</strain>
    </source>
</reference>
<comment type="caution">
    <text evidence="2">The sequence shown here is derived from an EMBL/GenBank/DDBJ whole genome shotgun (WGS) entry which is preliminary data.</text>
</comment>
<accession>A0A2V4DVN2</accession>
<evidence type="ECO:0000313" key="3">
    <source>
        <dbReference type="Proteomes" id="UP000247483"/>
    </source>
</evidence>
<organism evidence="2 3">
    <name type="scientific">Gilliamella apicola</name>
    <dbReference type="NCBI Taxonomy" id="1196095"/>
    <lineage>
        <taxon>Bacteria</taxon>
        <taxon>Pseudomonadati</taxon>
        <taxon>Pseudomonadota</taxon>
        <taxon>Gammaproteobacteria</taxon>
        <taxon>Orbales</taxon>
        <taxon>Orbaceae</taxon>
        <taxon>Gilliamella</taxon>
    </lineage>
</organism>
<dbReference type="EMBL" id="QGLP01000005">
    <property type="protein sequence ID" value="PXZ04772.1"/>
    <property type="molecule type" value="Genomic_DNA"/>
</dbReference>
<dbReference type="InterPro" id="IPR029501">
    <property type="entry name" value="EndoU_bac"/>
</dbReference>